<sequence>MRHWSWRSQWPLLPQERERKGMGKMTCEPWPCIKRGHAGSEERGRFGSSEFVVVNTKTKCFSSTFYEEVSEVGLVIGGMYTLSISRTAAAILGRSEINRSRRRQAVAVSIARRRWTEIPLHVIYFLSLVIAGRKEAAGATVVTGCSRQSDEGGVGHRRRESVSAIIVTHHGTFCRSLQPNLTQNDATFRNTRFVFSTTSAAGLQFDDMRARLGFRLEIKRQGARGVLQMHQHARPGTRETHSVLAHMLKQVDPLAQWKQVHADTG</sequence>
<evidence type="ECO:0000313" key="2">
    <source>
        <dbReference type="Proteomes" id="UP001283361"/>
    </source>
</evidence>
<proteinExistence type="predicted"/>
<keyword evidence="2" id="KW-1185">Reference proteome</keyword>
<gene>
    <name evidence="1" type="ORF">RRG08_045489</name>
</gene>
<comment type="caution">
    <text evidence="1">The sequence shown here is derived from an EMBL/GenBank/DDBJ whole genome shotgun (WGS) entry which is preliminary data.</text>
</comment>
<evidence type="ECO:0000313" key="1">
    <source>
        <dbReference type="EMBL" id="KAK3786103.1"/>
    </source>
</evidence>
<name>A0AAE1DYD3_9GAST</name>
<dbReference type="Proteomes" id="UP001283361">
    <property type="component" value="Unassembled WGS sequence"/>
</dbReference>
<reference evidence="1" key="1">
    <citation type="journal article" date="2023" name="G3 (Bethesda)">
        <title>A reference genome for the long-term kleptoplast-retaining sea slug Elysia crispata morphotype clarki.</title>
        <authorList>
            <person name="Eastman K.E."/>
            <person name="Pendleton A.L."/>
            <person name="Shaikh M.A."/>
            <person name="Suttiyut T."/>
            <person name="Ogas R."/>
            <person name="Tomko P."/>
            <person name="Gavelis G."/>
            <person name="Widhalm J.R."/>
            <person name="Wisecaver J.H."/>
        </authorList>
    </citation>
    <scope>NUCLEOTIDE SEQUENCE</scope>
    <source>
        <strain evidence="1">ECLA1</strain>
    </source>
</reference>
<protein>
    <submittedName>
        <fullName evidence="1">Uncharacterized protein</fullName>
    </submittedName>
</protein>
<organism evidence="1 2">
    <name type="scientific">Elysia crispata</name>
    <name type="common">lettuce slug</name>
    <dbReference type="NCBI Taxonomy" id="231223"/>
    <lineage>
        <taxon>Eukaryota</taxon>
        <taxon>Metazoa</taxon>
        <taxon>Spiralia</taxon>
        <taxon>Lophotrochozoa</taxon>
        <taxon>Mollusca</taxon>
        <taxon>Gastropoda</taxon>
        <taxon>Heterobranchia</taxon>
        <taxon>Euthyneura</taxon>
        <taxon>Panpulmonata</taxon>
        <taxon>Sacoglossa</taxon>
        <taxon>Placobranchoidea</taxon>
        <taxon>Plakobranchidae</taxon>
        <taxon>Elysia</taxon>
    </lineage>
</organism>
<dbReference type="AlphaFoldDB" id="A0AAE1DYD3"/>
<accession>A0AAE1DYD3</accession>
<dbReference type="EMBL" id="JAWDGP010002014">
    <property type="protein sequence ID" value="KAK3786103.1"/>
    <property type="molecule type" value="Genomic_DNA"/>
</dbReference>